<keyword evidence="1" id="KW-0472">Membrane</keyword>
<evidence type="ECO:0008006" key="3">
    <source>
        <dbReference type="Google" id="ProtNLM"/>
    </source>
</evidence>
<proteinExistence type="predicted"/>
<evidence type="ECO:0000313" key="2">
    <source>
        <dbReference type="EMBL" id="CAE0456614.1"/>
    </source>
</evidence>
<dbReference type="AlphaFoldDB" id="A0A7S3PV47"/>
<evidence type="ECO:0000256" key="1">
    <source>
        <dbReference type="SAM" id="Phobius"/>
    </source>
</evidence>
<feature type="transmembrane region" description="Helical" evidence="1">
    <location>
        <begin position="302"/>
        <end position="321"/>
    </location>
</feature>
<protein>
    <recommendedName>
        <fullName evidence="3">G-protein coupled receptors family 1 profile domain-containing protein</fullName>
    </recommendedName>
</protein>
<feature type="transmembrane region" description="Helical" evidence="1">
    <location>
        <begin position="50"/>
        <end position="74"/>
    </location>
</feature>
<organism evidence="2">
    <name type="scientific">Chaetoceros debilis</name>
    <dbReference type="NCBI Taxonomy" id="122233"/>
    <lineage>
        <taxon>Eukaryota</taxon>
        <taxon>Sar</taxon>
        <taxon>Stramenopiles</taxon>
        <taxon>Ochrophyta</taxon>
        <taxon>Bacillariophyta</taxon>
        <taxon>Coscinodiscophyceae</taxon>
        <taxon>Chaetocerotophycidae</taxon>
        <taxon>Chaetocerotales</taxon>
        <taxon>Chaetocerotaceae</taxon>
        <taxon>Chaetoceros</taxon>
    </lineage>
</organism>
<keyword evidence="1" id="KW-0812">Transmembrane</keyword>
<keyword evidence="1" id="KW-1133">Transmembrane helix</keyword>
<dbReference type="EMBL" id="HBIO01002015">
    <property type="protein sequence ID" value="CAE0456614.1"/>
    <property type="molecule type" value="Transcribed_RNA"/>
</dbReference>
<feature type="transmembrane region" description="Helical" evidence="1">
    <location>
        <begin position="94"/>
        <end position="121"/>
    </location>
</feature>
<accession>A0A7S3PV47</accession>
<feature type="transmembrane region" description="Helical" evidence="1">
    <location>
        <begin position="276"/>
        <end position="296"/>
    </location>
</feature>
<gene>
    <name evidence="2" type="ORF">CDEB00056_LOCUS1455</name>
</gene>
<name>A0A7S3PV47_9STRA</name>
<feature type="transmembrane region" description="Helical" evidence="1">
    <location>
        <begin position="133"/>
        <end position="154"/>
    </location>
</feature>
<feature type="transmembrane region" description="Helical" evidence="1">
    <location>
        <begin position="12"/>
        <end position="38"/>
    </location>
</feature>
<feature type="transmembrane region" description="Helical" evidence="1">
    <location>
        <begin position="202"/>
        <end position="225"/>
    </location>
</feature>
<sequence>MTTDYHHFSMTLIGRAACMVIAIKSAIASAFVLAVIIKTRSKLSTTYHRITFYMSFWEILSSIAIALGPLMMPLDVPYAAFRGLSYGNSATCDLQAFILVNGTLSVLLSFLGLCIYYLLSICYKVREDLSKKVFEPLVLLVVTTFSTGPSIYFAKKHMINPSPYSTTCFITNERADGYVYYEDGLGERTSSGVLDSGISLRAVRTGCVTLLAVFTAFTVASMYYITKTASRRAEIFEGSKKRCNESYDDGTLAVVNSMMAQLHQQYSEETIIKRQAFVHSSFAIIMGCALSSSILWDNYYTNAVALICRSAEGFLIAFIFFHNNFCHIKRSNPLLSWWEAICIITFAPVDIPELFVTIPPAFPRSREDEELGNDISRHSGNCESQNIGGDAWRGLKGSSIHSSAHQFSFEISLNGLELENNTQTDDLQILTWNGIPNISDATD</sequence>
<reference evidence="2" key="1">
    <citation type="submission" date="2021-01" db="EMBL/GenBank/DDBJ databases">
        <authorList>
            <person name="Corre E."/>
            <person name="Pelletier E."/>
            <person name="Niang G."/>
            <person name="Scheremetjew M."/>
            <person name="Finn R."/>
            <person name="Kale V."/>
            <person name="Holt S."/>
            <person name="Cochrane G."/>
            <person name="Meng A."/>
            <person name="Brown T."/>
            <person name="Cohen L."/>
        </authorList>
    </citation>
    <scope>NUCLEOTIDE SEQUENCE</scope>
    <source>
        <strain evidence="2">MM31A-1</strain>
    </source>
</reference>